<keyword evidence="4" id="KW-1185">Reference proteome</keyword>
<feature type="signal peptide" evidence="2">
    <location>
        <begin position="1"/>
        <end position="17"/>
    </location>
</feature>
<comment type="caution">
    <text evidence="3">The sequence shown here is derived from an EMBL/GenBank/DDBJ whole genome shotgun (WGS) entry which is preliminary data.</text>
</comment>
<evidence type="ECO:0000313" key="3">
    <source>
        <dbReference type="EMBL" id="KAG7344403.1"/>
    </source>
</evidence>
<feature type="coiled-coil region" evidence="1">
    <location>
        <begin position="93"/>
        <end position="142"/>
    </location>
</feature>
<feature type="chain" id="PRO_5039912197" evidence="2">
    <location>
        <begin position="18"/>
        <end position="257"/>
    </location>
</feature>
<sequence length="257" mass="29820">MALTVTILLLLSSRLCPFQFLLYGGSTGVGVSAFQSNIMVYHNNVVPTVFNRKTRIKFATRDAINSNKRSEEDDFNGGNIEQYPVTSNTSSQAMAMSEELLSMQAQAAKLREEAKSLQLALQQEKKDKIQREREKVDRWIEELLIESKVNENTELLKTVDQVLERLMEDRYSAEQVNRIFKRLCEIRTQESRSNCSPLMSLLVDASCKLDCIERENNPNKRWNHKVERLLQKKLFARDWNIELDEDDEDSGNPWKLR</sequence>
<organism evidence="3 4">
    <name type="scientific">Nitzschia inconspicua</name>
    <dbReference type="NCBI Taxonomy" id="303405"/>
    <lineage>
        <taxon>Eukaryota</taxon>
        <taxon>Sar</taxon>
        <taxon>Stramenopiles</taxon>
        <taxon>Ochrophyta</taxon>
        <taxon>Bacillariophyta</taxon>
        <taxon>Bacillariophyceae</taxon>
        <taxon>Bacillariophycidae</taxon>
        <taxon>Bacillariales</taxon>
        <taxon>Bacillariaceae</taxon>
        <taxon>Nitzschia</taxon>
    </lineage>
</organism>
<reference evidence="3" key="2">
    <citation type="submission" date="2021-04" db="EMBL/GenBank/DDBJ databases">
        <authorList>
            <person name="Podell S."/>
        </authorList>
    </citation>
    <scope>NUCLEOTIDE SEQUENCE</scope>
    <source>
        <strain evidence="3">Hildebrandi</strain>
    </source>
</reference>
<evidence type="ECO:0000256" key="2">
    <source>
        <dbReference type="SAM" id="SignalP"/>
    </source>
</evidence>
<dbReference type="EMBL" id="JAGRRH010000023">
    <property type="protein sequence ID" value="KAG7344403.1"/>
    <property type="molecule type" value="Genomic_DNA"/>
</dbReference>
<protein>
    <submittedName>
        <fullName evidence="3">Uncharacterized protein</fullName>
    </submittedName>
</protein>
<dbReference type="AlphaFoldDB" id="A0A9K3KKC0"/>
<dbReference type="Proteomes" id="UP000693970">
    <property type="component" value="Unassembled WGS sequence"/>
</dbReference>
<gene>
    <name evidence="3" type="ORF">IV203_022411</name>
</gene>
<keyword evidence="1" id="KW-0175">Coiled coil</keyword>
<name>A0A9K3KKC0_9STRA</name>
<keyword evidence="2" id="KW-0732">Signal</keyword>
<dbReference type="OrthoDB" id="45761at2759"/>
<evidence type="ECO:0000313" key="4">
    <source>
        <dbReference type="Proteomes" id="UP000693970"/>
    </source>
</evidence>
<reference evidence="3" key="1">
    <citation type="journal article" date="2021" name="Sci. Rep.">
        <title>Diploid genomic architecture of Nitzschia inconspicua, an elite biomass production diatom.</title>
        <authorList>
            <person name="Oliver A."/>
            <person name="Podell S."/>
            <person name="Pinowska A."/>
            <person name="Traller J.C."/>
            <person name="Smith S.R."/>
            <person name="McClure R."/>
            <person name="Beliaev A."/>
            <person name="Bohutskyi P."/>
            <person name="Hill E.A."/>
            <person name="Rabines A."/>
            <person name="Zheng H."/>
            <person name="Allen L.Z."/>
            <person name="Kuo A."/>
            <person name="Grigoriev I.V."/>
            <person name="Allen A.E."/>
            <person name="Hazlebeck D."/>
            <person name="Allen E.E."/>
        </authorList>
    </citation>
    <scope>NUCLEOTIDE SEQUENCE</scope>
    <source>
        <strain evidence="3">Hildebrandi</strain>
    </source>
</reference>
<accession>A0A9K3KKC0</accession>
<proteinExistence type="predicted"/>
<evidence type="ECO:0000256" key="1">
    <source>
        <dbReference type="SAM" id="Coils"/>
    </source>
</evidence>